<protein>
    <submittedName>
        <fullName evidence="1">Uncharacterized protein</fullName>
    </submittedName>
</protein>
<gene>
    <name evidence="1" type="ORF">H2C83_09245</name>
</gene>
<organism evidence="1 2">
    <name type="scientific">Thermoactinomyces mirandus</name>
    <dbReference type="NCBI Taxonomy" id="2756294"/>
    <lineage>
        <taxon>Bacteria</taxon>
        <taxon>Bacillati</taxon>
        <taxon>Bacillota</taxon>
        <taxon>Bacilli</taxon>
        <taxon>Bacillales</taxon>
        <taxon>Thermoactinomycetaceae</taxon>
        <taxon>Thermoactinomyces</taxon>
    </lineage>
</organism>
<accession>A0A7W2ASB1</accession>
<dbReference type="EMBL" id="JACEOL010000030">
    <property type="protein sequence ID" value="MBA4602495.1"/>
    <property type="molecule type" value="Genomic_DNA"/>
</dbReference>
<sequence length="88" mass="10663">MIKQRTCLLVRETKRIFEEAGIKWHYINQWLPKSGLHDNWHFPSKIHKDSTSLQIKNRIFIEGFMGAKGFINRRRMENKYRTEMLKGE</sequence>
<dbReference type="Proteomes" id="UP000538292">
    <property type="component" value="Unassembled WGS sequence"/>
</dbReference>
<comment type="caution">
    <text evidence="1">The sequence shown here is derived from an EMBL/GenBank/DDBJ whole genome shotgun (WGS) entry which is preliminary data.</text>
</comment>
<name>A0A7W2ASB1_9BACL</name>
<evidence type="ECO:0000313" key="1">
    <source>
        <dbReference type="EMBL" id="MBA4602495.1"/>
    </source>
</evidence>
<keyword evidence="2" id="KW-1185">Reference proteome</keyword>
<dbReference type="AlphaFoldDB" id="A0A7W2ASB1"/>
<dbReference type="RefSeq" id="WP_181740073.1">
    <property type="nucleotide sequence ID" value="NZ_JACEOL010000030.1"/>
</dbReference>
<reference evidence="1 2" key="1">
    <citation type="submission" date="2020-07" db="EMBL/GenBank/DDBJ databases">
        <title>Thermoactinomyces phylogeny.</title>
        <authorList>
            <person name="Dunlap C."/>
        </authorList>
    </citation>
    <scope>NUCLEOTIDE SEQUENCE [LARGE SCALE GENOMIC DNA]</scope>
    <source>
        <strain evidence="1 2">AMNI-1</strain>
    </source>
</reference>
<proteinExistence type="predicted"/>
<evidence type="ECO:0000313" key="2">
    <source>
        <dbReference type="Proteomes" id="UP000538292"/>
    </source>
</evidence>